<sequence length="140" mass="15356">MEKNLDNCVFCKIVRDEIPATVVLQDEHTLVFMDIGSVNPGHMLVAAKPHVENLQGMDEALAGAMFRAAARAARAIEKVYQPAGISVYQANGAAAGQTVFHAHIHVLPRWENDGLTFTWPVKNPSREELERVAAQLRAAL</sequence>
<feature type="domain" description="HIT" evidence="4">
    <location>
        <begin position="9"/>
        <end position="116"/>
    </location>
</feature>
<dbReference type="AlphaFoldDB" id="A0A809QVX0"/>
<keyword evidence="5" id="KW-0378">Hydrolase</keyword>
<dbReference type="PRINTS" id="PR00332">
    <property type="entry name" value="HISTRIAD"/>
</dbReference>
<dbReference type="Proteomes" id="UP000662914">
    <property type="component" value="Chromosome"/>
</dbReference>
<dbReference type="SUPFAM" id="SSF54197">
    <property type="entry name" value="HIT-like"/>
    <property type="match status" value="1"/>
</dbReference>
<dbReference type="GO" id="GO:0016787">
    <property type="term" value="F:hydrolase activity"/>
    <property type="evidence" value="ECO:0007669"/>
    <property type="project" value="UniProtKB-KW"/>
</dbReference>
<name>A0A809QVX0_9PROT</name>
<evidence type="ECO:0000313" key="5">
    <source>
        <dbReference type="EMBL" id="BBO19580.1"/>
    </source>
</evidence>
<evidence type="ECO:0000256" key="2">
    <source>
        <dbReference type="PIRSR" id="PIRSR601310-3"/>
    </source>
</evidence>
<dbReference type="InterPro" id="IPR036265">
    <property type="entry name" value="HIT-like_sf"/>
</dbReference>
<dbReference type="InterPro" id="IPR001310">
    <property type="entry name" value="Histidine_triad_HIT"/>
</dbReference>
<evidence type="ECO:0000256" key="3">
    <source>
        <dbReference type="PROSITE-ProRule" id="PRU00464"/>
    </source>
</evidence>
<protein>
    <submittedName>
        <fullName evidence="5">HIT family hydrolase</fullName>
    </submittedName>
</protein>
<dbReference type="GO" id="GO:0009117">
    <property type="term" value="P:nucleotide metabolic process"/>
    <property type="evidence" value="ECO:0007669"/>
    <property type="project" value="TreeGrafter"/>
</dbReference>
<dbReference type="PANTHER" id="PTHR46648:SF1">
    <property type="entry name" value="ADENOSINE 5'-MONOPHOSPHORAMIDASE HNT1"/>
    <property type="match status" value="1"/>
</dbReference>
<dbReference type="PANTHER" id="PTHR46648">
    <property type="entry name" value="HIT FAMILY PROTEIN 1"/>
    <property type="match status" value="1"/>
</dbReference>
<feature type="short sequence motif" description="Histidine triad motif" evidence="2 3">
    <location>
        <begin position="101"/>
        <end position="105"/>
    </location>
</feature>
<dbReference type="KEGG" id="ddz:DSYM_02790"/>
<dbReference type="InterPro" id="IPR011146">
    <property type="entry name" value="HIT-like"/>
</dbReference>
<organism evidence="5 6">
    <name type="scientific">Candidatus Desulfobacillus denitrificans</name>
    <dbReference type="NCBI Taxonomy" id="2608985"/>
    <lineage>
        <taxon>Bacteria</taxon>
        <taxon>Pseudomonadati</taxon>
        <taxon>Pseudomonadota</taxon>
        <taxon>Betaproteobacteria</taxon>
        <taxon>Candidatus Desulfobacillus</taxon>
    </lineage>
</organism>
<evidence type="ECO:0000313" key="6">
    <source>
        <dbReference type="Proteomes" id="UP000662914"/>
    </source>
</evidence>
<reference evidence="5" key="1">
    <citation type="journal article" name="DNA Res.">
        <title>The physiological potential of anammox bacteria as revealed by their core genome structure.</title>
        <authorList>
            <person name="Okubo T."/>
            <person name="Toyoda A."/>
            <person name="Fukuhara K."/>
            <person name="Uchiyama I."/>
            <person name="Harigaya Y."/>
            <person name="Kuroiwa M."/>
            <person name="Suzuki T."/>
            <person name="Murakami Y."/>
            <person name="Suwa Y."/>
            <person name="Takami H."/>
        </authorList>
    </citation>
    <scope>NUCLEOTIDE SEQUENCE</scope>
    <source>
        <strain evidence="5">317325-3</strain>
    </source>
</reference>
<evidence type="ECO:0000259" key="4">
    <source>
        <dbReference type="PROSITE" id="PS51084"/>
    </source>
</evidence>
<dbReference type="Gene3D" id="3.30.428.10">
    <property type="entry name" value="HIT-like"/>
    <property type="match status" value="1"/>
</dbReference>
<dbReference type="EMBL" id="AP021857">
    <property type="protein sequence ID" value="BBO19580.1"/>
    <property type="molecule type" value="Genomic_DNA"/>
</dbReference>
<gene>
    <name evidence="5" type="ORF">DSYM_02790</name>
</gene>
<feature type="active site" description="Tele-AMP-histidine intermediate" evidence="1">
    <location>
        <position position="103"/>
    </location>
</feature>
<dbReference type="PROSITE" id="PS51084">
    <property type="entry name" value="HIT_2"/>
    <property type="match status" value="1"/>
</dbReference>
<dbReference type="Pfam" id="PF01230">
    <property type="entry name" value="HIT"/>
    <property type="match status" value="1"/>
</dbReference>
<accession>A0A809QVX0</accession>
<evidence type="ECO:0000256" key="1">
    <source>
        <dbReference type="PIRSR" id="PIRSR601310-1"/>
    </source>
</evidence>
<proteinExistence type="predicted"/>